<feature type="compositionally biased region" description="Basic and acidic residues" evidence="10">
    <location>
        <begin position="751"/>
        <end position="767"/>
    </location>
</feature>
<keyword evidence="7" id="KW-0479">Metal-binding</keyword>
<organism evidence="12 13">
    <name type="scientific">Rhizodiscina lignyota</name>
    <dbReference type="NCBI Taxonomy" id="1504668"/>
    <lineage>
        <taxon>Eukaryota</taxon>
        <taxon>Fungi</taxon>
        <taxon>Dikarya</taxon>
        <taxon>Ascomycota</taxon>
        <taxon>Pezizomycotina</taxon>
        <taxon>Dothideomycetes</taxon>
        <taxon>Pleosporomycetidae</taxon>
        <taxon>Aulographales</taxon>
        <taxon>Rhizodiscinaceae</taxon>
        <taxon>Rhizodiscina</taxon>
    </lineage>
</organism>
<dbReference type="Gene3D" id="1.50.10.10">
    <property type="match status" value="3"/>
</dbReference>
<evidence type="ECO:0000256" key="1">
    <source>
        <dbReference type="ARBA" id="ARBA00001913"/>
    </source>
</evidence>
<dbReference type="InterPro" id="IPR001382">
    <property type="entry name" value="Glyco_hydro_47"/>
</dbReference>
<gene>
    <name evidence="12" type="ORF">NA57DRAFT_38402</name>
</gene>
<feature type="active site" description="Proton donor" evidence="6">
    <location>
        <position position="285"/>
    </location>
</feature>
<feature type="region of interest" description="Disordered" evidence="10">
    <location>
        <begin position="724"/>
        <end position="790"/>
    </location>
</feature>
<feature type="region of interest" description="Disordered" evidence="10">
    <location>
        <begin position="47"/>
        <end position="127"/>
    </location>
</feature>
<dbReference type="AlphaFoldDB" id="A0A9P4IIM2"/>
<keyword evidence="7" id="KW-0106">Calcium</keyword>
<dbReference type="GO" id="GO:0036503">
    <property type="term" value="P:ERAD pathway"/>
    <property type="evidence" value="ECO:0007669"/>
    <property type="project" value="UniProtKB-ARBA"/>
</dbReference>
<feature type="chain" id="PRO_5040353353" description="alpha-1,2-Mannosidase" evidence="11">
    <location>
        <begin position="28"/>
        <end position="942"/>
    </location>
</feature>
<feature type="compositionally biased region" description="Basic and acidic residues" evidence="10">
    <location>
        <begin position="99"/>
        <end position="115"/>
    </location>
</feature>
<evidence type="ECO:0000313" key="12">
    <source>
        <dbReference type="EMBL" id="KAF2099983.1"/>
    </source>
</evidence>
<protein>
    <recommendedName>
        <fullName evidence="9">alpha-1,2-Mannosidase</fullName>
        <ecNumber evidence="9">3.2.1.-</ecNumber>
    </recommendedName>
</protein>
<accession>A0A9P4IIM2</accession>
<comment type="cofactor">
    <cofactor evidence="1 7">
        <name>Ca(2+)</name>
        <dbReference type="ChEBI" id="CHEBI:29108"/>
    </cofactor>
</comment>
<evidence type="ECO:0000256" key="4">
    <source>
        <dbReference type="ARBA" id="ARBA00022801"/>
    </source>
</evidence>
<dbReference type="PRINTS" id="PR00747">
    <property type="entry name" value="GLYHDRLASE47"/>
</dbReference>
<keyword evidence="11" id="KW-0732">Signal</keyword>
<keyword evidence="4 9" id="KW-0378">Hydrolase</keyword>
<keyword evidence="5 8" id="KW-1015">Disulfide bond</keyword>
<dbReference type="EMBL" id="ML978125">
    <property type="protein sequence ID" value="KAF2099983.1"/>
    <property type="molecule type" value="Genomic_DNA"/>
</dbReference>
<dbReference type="PANTHER" id="PTHR11742">
    <property type="entry name" value="MANNOSYL-OLIGOSACCHARIDE ALPHA-1,2-MANNOSIDASE-RELATED"/>
    <property type="match status" value="1"/>
</dbReference>
<dbReference type="GO" id="GO:0005783">
    <property type="term" value="C:endoplasmic reticulum"/>
    <property type="evidence" value="ECO:0007669"/>
    <property type="project" value="TreeGrafter"/>
</dbReference>
<feature type="compositionally biased region" description="Low complexity" evidence="10">
    <location>
        <begin position="50"/>
        <end position="63"/>
    </location>
</feature>
<evidence type="ECO:0000256" key="7">
    <source>
        <dbReference type="PIRSR" id="PIRSR601382-2"/>
    </source>
</evidence>
<feature type="compositionally biased region" description="Basic and acidic residues" evidence="10">
    <location>
        <begin position="497"/>
        <end position="508"/>
    </location>
</feature>
<dbReference type="EC" id="3.2.1.-" evidence="9"/>
<feature type="active site" evidence="6">
    <location>
        <position position="559"/>
    </location>
</feature>
<feature type="active site" evidence="6">
    <location>
        <position position="840"/>
    </location>
</feature>
<keyword evidence="9 12" id="KW-0326">Glycosidase</keyword>
<dbReference type="InterPro" id="IPR012341">
    <property type="entry name" value="6hp_glycosidase-like_sf"/>
</dbReference>
<dbReference type="OrthoDB" id="8118055at2759"/>
<feature type="disulfide bond" evidence="8">
    <location>
        <begin position="638"/>
        <end position="667"/>
    </location>
</feature>
<evidence type="ECO:0000256" key="9">
    <source>
        <dbReference type="RuleBase" id="RU361193"/>
    </source>
</evidence>
<dbReference type="GO" id="GO:0016020">
    <property type="term" value="C:membrane"/>
    <property type="evidence" value="ECO:0007669"/>
    <property type="project" value="InterPro"/>
</dbReference>
<dbReference type="GO" id="GO:0005975">
    <property type="term" value="P:carbohydrate metabolic process"/>
    <property type="evidence" value="ECO:0007669"/>
    <property type="project" value="InterPro"/>
</dbReference>
<feature type="compositionally biased region" description="Basic and acidic residues" evidence="10">
    <location>
        <begin position="64"/>
        <end position="78"/>
    </location>
</feature>
<feature type="binding site" evidence="7">
    <location>
        <position position="926"/>
    </location>
    <ligand>
        <name>Ca(2+)</name>
        <dbReference type="ChEBI" id="CHEBI:29108"/>
    </ligand>
</feature>
<name>A0A9P4IIM2_9PEZI</name>
<dbReference type="InterPro" id="IPR036026">
    <property type="entry name" value="Seven-hairpin_glycosidases"/>
</dbReference>
<dbReference type="PANTHER" id="PTHR11742:SF103">
    <property type="entry name" value="ENDOPLASMIC RETICULUM MANNOSIDASE MNL2-RELATED"/>
    <property type="match status" value="1"/>
</dbReference>
<feature type="signal peptide" evidence="11">
    <location>
        <begin position="1"/>
        <end position="27"/>
    </location>
</feature>
<sequence length="942" mass="105950">MLRYRRYRVFLFFAIVVLFALYQFTFGGPQWDTGKYSADYLRQQLGLNRGGSSSTRDSSGQDQKPLELDVPAREKEEGTVEPPDLPSPPKPVQTLPADKTTKEETSLDATEKEESGTDQGKARVVPGGTAPLVDIPYEAGQGRLEVSPLPSSGAIHWTKPQQELFPVESTIQLPSGTPRPLPKVQYDFTGHDSALGKRDEKKAAIVKEAFIHAWEGYKKKAWGEDEIRPVSGESRSTFNGWGASLVDTLDTLWIMGMEDEFKTAVEVVEKIDFTTSPRGDIPVFETTIRYLGGLIAAYDMSGQKHPGLLSKAVQLGDVLMGAFDTPNRLPISYYYWKPAYASQPHRASNHVVMSELGSLSMEFTRLAQLTKEPKYYDAIARITNAFEEWQNHTRLPGMWPLNLDASGCGRVQYSTATKQVNGGSSLTVIDKFGNEQGKGDAEKNGQGQKMIPIERPEPFKFTPIPEGFVPLKKPEPFTFTPGVPGKVGEIQKVDVKAGEKEMPPEEQRQTQQGAQAGPVVNGTNPAGTHVQQEPVCEPIGLASQSQYGREEFSLGSMADSTYEYLPKEYILLGGLNNQYKSMYEMAIDTATKHNIFRPMLPDDKDILLSGSLWVQTFTEESEKPTTYRLRTSTAHLTCFVGGMYGLGAKIFNREKDLEIAKKLTEGCVWAYDTMPTGIMPESYSIMACDDWDDCKWNETAYHNELDPGRETRFQLYEQQIQRWKDAQAQGPTTEVKVKPQETADPSAAAKKGGDETEVQSKAKRQLDIPDPAKPVTKESATPTIPEKTPENALEKAIEDPSFHIKKPLTHEEFVAMRIKDERLPPGVTLLNDKRYLLRPEAIESVWYMHRITGDPHWREAGWRMFQAVERYTRVEFGHSAIDDVTKETPLHKDEMESFWMAETLKYYYLLFEDESVVNLDEWVLNTEAHPFRRPSVETKAEE</sequence>
<proteinExistence type="inferred from homology"/>
<reference evidence="12" key="1">
    <citation type="journal article" date="2020" name="Stud. Mycol.">
        <title>101 Dothideomycetes genomes: a test case for predicting lifestyles and emergence of pathogens.</title>
        <authorList>
            <person name="Haridas S."/>
            <person name="Albert R."/>
            <person name="Binder M."/>
            <person name="Bloem J."/>
            <person name="Labutti K."/>
            <person name="Salamov A."/>
            <person name="Andreopoulos B."/>
            <person name="Baker S."/>
            <person name="Barry K."/>
            <person name="Bills G."/>
            <person name="Bluhm B."/>
            <person name="Cannon C."/>
            <person name="Castanera R."/>
            <person name="Culley D."/>
            <person name="Daum C."/>
            <person name="Ezra D."/>
            <person name="Gonzalez J."/>
            <person name="Henrissat B."/>
            <person name="Kuo A."/>
            <person name="Liang C."/>
            <person name="Lipzen A."/>
            <person name="Lutzoni F."/>
            <person name="Magnuson J."/>
            <person name="Mondo S."/>
            <person name="Nolan M."/>
            <person name="Ohm R."/>
            <person name="Pangilinan J."/>
            <person name="Park H.-J."/>
            <person name="Ramirez L."/>
            <person name="Alfaro M."/>
            <person name="Sun H."/>
            <person name="Tritt A."/>
            <person name="Yoshinaga Y."/>
            <person name="Zwiers L.-H."/>
            <person name="Turgeon B."/>
            <person name="Goodwin S."/>
            <person name="Spatafora J."/>
            <person name="Crous P."/>
            <person name="Grigoriev I."/>
        </authorList>
    </citation>
    <scope>NUCLEOTIDE SEQUENCE</scope>
    <source>
        <strain evidence="12">CBS 133067</strain>
    </source>
</reference>
<keyword evidence="13" id="KW-1185">Reference proteome</keyword>
<dbReference type="SUPFAM" id="SSF48225">
    <property type="entry name" value="Seven-hairpin glycosidases"/>
    <property type="match status" value="1"/>
</dbReference>
<comment type="pathway">
    <text evidence="2">Protein modification; protein glycosylation.</text>
</comment>
<evidence type="ECO:0000256" key="2">
    <source>
        <dbReference type="ARBA" id="ARBA00004922"/>
    </source>
</evidence>
<dbReference type="GO" id="GO:0005509">
    <property type="term" value="F:calcium ion binding"/>
    <property type="evidence" value="ECO:0007669"/>
    <property type="project" value="InterPro"/>
</dbReference>
<comment type="caution">
    <text evidence="12">The sequence shown here is derived from an EMBL/GenBank/DDBJ whole genome shotgun (WGS) entry which is preliminary data.</text>
</comment>
<feature type="compositionally biased region" description="Polar residues" evidence="10">
    <location>
        <begin position="521"/>
        <end position="530"/>
    </location>
</feature>
<evidence type="ECO:0000256" key="11">
    <source>
        <dbReference type="SAM" id="SignalP"/>
    </source>
</evidence>
<dbReference type="GO" id="GO:0004571">
    <property type="term" value="F:mannosyl-oligosaccharide 1,2-alpha-mannosidase activity"/>
    <property type="evidence" value="ECO:0007669"/>
    <property type="project" value="InterPro"/>
</dbReference>
<dbReference type="Proteomes" id="UP000799772">
    <property type="component" value="Unassembled WGS sequence"/>
</dbReference>
<feature type="active site" description="Proton donor" evidence="6">
    <location>
        <position position="681"/>
    </location>
</feature>
<evidence type="ECO:0000256" key="3">
    <source>
        <dbReference type="ARBA" id="ARBA00007658"/>
    </source>
</evidence>
<dbReference type="Pfam" id="PF01532">
    <property type="entry name" value="Glyco_hydro_47"/>
    <property type="match status" value="1"/>
</dbReference>
<evidence type="ECO:0000256" key="6">
    <source>
        <dbReference type="PIRSR" id="PIRSR601382-1"/>
    </source>
</evidence>
<evidence type="ECO:0000256" key="5">
    <source>
        <dbReference type="ARBA" id="ARBA00023157"/>
    </source>
</evidence>
<dbReference type="InterPro" id="IPR050749">
    <property type="entry name" value="Glycosyl_Hydrolase_47"/>
</dbReference>
<comment type="similarity">
    <text evidence="3 9">Belongs to the glycosyl hydrolase 47 family.</text>
</comment>
<evidence type="ECO:0000313" key="13">
    <source>
        <dbReference type="Proteomes" id="UP000799772"/>
    </source>
</evidence>
<evidence type="ECO:0000256" key="8">
    <source>
        <dbReference type="PIRSR" id="PIRSR601382-3"/>
    </source>
</evidence>
<evidence type="ECO:0000256" key="10">
    <source>
        <dbReference type="SAM" id="MobiDB-lite"/>
    </source>
</evidence>
<feature type="region of interest" description="Disordered" evidence="10">
    <location>
        <begin position="497"/>
        <end position="530"/>
    </location>
</feature>